<evidence type="ECO:0000256" key="1">
    <source>
        <dbReference type="SAM" id="MobiDB-lite"/>
    </source>
</evidence>
<reference evidence="3" key="1">
    <citation type="submission" date="2021-12" db="EMBL/GenBank/DDBJ databases">
        <title>Convergent genome expansion in fungi linked to evolution of root-endophyte symbiosis.</title>
        <authorList>
            <consortium name="DOE Joint Genome Institute"/>
            <person name="Ke Y.-H."/>
            <person name="Bonito G."/>
            <person name="Liao H.-L."/>
            <person name="Looney B."/>
            <person name="Rojas-Flechas A."/>
            <person name="Nash J."/>
            <person name="Hameed K."/>
            <person name="Schadt C."/>
            <person name="Martin F."/>
            <person name="Crous P.W."/>
            <person name="Miettinen O."/>
            <person name="Magnuson J.K."/>
            <person name="Labbe J."/>
            <person name="Jacobson D."/>
            <person name="Doktycz M.J."/>
            <person name="Veneault-Fourrey C."/>
            <person name="Kuo A."/>
            <person name="Mondo S."/>
            <person name="Calhoun S."/>
            <person name="Riley R."/>
            <person name="Ohm R."/>
            <person name="LaButti K."/>
            <person name="Andreopoulos B."/>
            <person name="Pangilinan J."/>
            <person name="Nolan M."/>
            <person name="Tritt A."/>
            <person name="Clum A."/>
            <person name="Lipzen A."/>
            <person name="Daum C."/>
            <person name="Barry K."/>
            <person name="Grigoriev I.V."/>
            <person name="Vilgalys R."/>
        </authorList>
    </citation>
    <scope>NUCLEOTIDE SEQUENCE</scope>
    <source>
        <strain evidence="3">PMI_201</strain>
    </source>
</reference>
<evidence type="ECO:0000256" key="2">
    <source>
        <dbReference type="SAM" id="SignalP"/>
    </source>
</evidence>
<keyword evidence="4" id="KW-1185">Reference proteome</keyword>
<gene>
    <name evidence="3" type="ORF">BGW36DRAFT_112049</name>
</gene>
<dbReference type="EMBL" id="JAJTJA010000003">
    <property type="protein sequence ID" value="KAH8702147.1"/>
    <property type="molecule type" value="Genomic_DNA"/>
</dbReference>
<proteinExistence type="predicted"/>
<protein>
    <recommendedName>
        <fullName evidence="5">Hydrophobin</fullName>
    </recommendedName>
</protein>
<feature type="region of interest" description="Disordered" evidence="1">
    <location>
        <begin position="109"/>
        <end position="140"/>
    </location>
</feature>
<evidence type="ECO:0000313" key="4">
    <source>
        <dbReference type="Proteomes" id="UP001201262"/>
    </source>
</evidence>
<comment type="caution">
    <text evidence="3">The sequence shown here is derived from an EMBL/GenBank/DDBJ whole genome shotgun (WGS) entry which is preliminary data.</text>
</comment>
<keyword evidence="2" id="KW-0732">Signal</keyword>
<evidence type="ECO:0008006" key="5">
    <source>
        <dbReference type="Google" id="ProtNLM"/>
    </source>
</evidence>
<dbReference type="GeneID" id="70239527"/>
<accession>A0AAD4KVT5</accession>
<feature type="signal peptide" evidence="2">
    <location>
        <begin position="1"/>
        <end position="25"/>
    </location>
</feature>
<name>A0AAD4KVT5_9EURO</name>
<dbReference type="RefSeq" id="XP_046075523.1">
    <property type="nucleotide sequence ID" value="XM_046209240.1"/>
</dbReference>
<feature type="region of interest" description="Disordered" evidence="1">
    <location>
        <begin position="187"/>
        <end position="210"/>
    </location>
</feature>
<organism evidence="3 4">
    <name type="scientific">Talaromyces proteolyticus</name>
    <dbReference type="NCBI Taxonomy" id="1131652"/>
    <lineage>
        <taxon>Eukaryota</taxon>
        <taxon>Fungi</taxon>
        <taxon>Dikarya</taxon>
        <taxon>Ascomycota</taxon>
        <taxon>Pezizomycotina</taxon>
        <taxon>Eurotiomycetes</taxon>
        <taxon>Eurotiomycetidae</taxon>
        <taxon>Eurotiales</taxon>
        <taxon>Trichocomaceae</taxon>
        <taxon>Talaromyces</taxon>
        <taxon>Talaromyces sect. Bacilispori</taxon>
    </lineage>
</organism>
<sequence length="299" mass="31699">MQIHPSPLAIALAIILSTSSVSVDAAPFRIYPAFPSFNKHTNSPILEPRQGYHQRNERLQHTSPNPTPAATVTSFKTVTVHPTPLLTPRVEQFLDPIVGGGTMRPVTTLSSSPTSDSAIAPHSSFQASSSATPTITSTTKKTQPSVIEISLLSSSFFFTIPTPTLSLVVPTPDLSALTKTNNIVIPTDASTSATPTASEEPEQSSVSSSQQTCPASATRKCCTSLQQVSNGLLEIIDDILPGLHLSKLKSDSTRSNPVGLTCATLADDEVCDEVVSCCTEETIVSCSSHLVVLLWIKMS</sequence>
<dbReference type="AlphaFoldDB" id="A0AAD4KVT5"/>
<feature type="compositionally biased region" description="Low complexity" evidence="1">
    <location>
        <begin position="126"/>
        <end position="140"/>
    </location>
</feature>
<evidence type="ECO:0000313" key="3">
    <source>
        <dbReference type="EMBL" id="KAH8702147.1"/>
    </source>
</evidence>
<feature type="chain" id="PRO_5042067271" description="Hydrophobin" evidence="2">
    <location>
        <begin position="26"/>
        <end position="299"/>
    </location>
</feature>
<dbReference type="Proteomes" id="UP001201262">
    <property type="component" value="Unassembled WGS sequence"/>
</dbReference>